<keyword evidence="4" id="KW-1185">Reference proteome</keyword>
<dbReference type="PROSITE" id="PS51257">
    <property type="entry name" value="PROKAR_LIPOPROTEIN"/>
    <property type="match status" value="1"/>
</dbReference>
<comment type="similarity">
    <text evidence="1">Belongs to the MlaA family.</text>
</comment>
<dbReference type="InterPro" id="IPR007428">
    <property type="entry name" value="MlaA"/>
</dbReference>
<dbReference type="OrthoDB" id="9785326at2"/>
<dbReference type="STRING" id="572544.Ilyop_1228"/>
<dbReference type="KEGG" id="ipo:Ilyop_1228"/>
<dbReference type="RefSeq" id="WP_013387676.1">
    <property type="nucleotide sequence ID" value="NC_014632.1"/>
</dbReference>
<dbReference type="PANTHER" id="PTHR30035">
    <property type="entry name" value="LIPOPROTEIN VACJ-RELATED"/>
    <property type="match status" value="1"/>
</dbReference>
<proteinExistence type="inferred from homology"/>
<dbReference type="PANTHER" id="PTHR30035:SF3">
    <property type="entry name" value="INTERMEMBRANE PHOSPHOLIPID TRANSPORT SYSTEM LIPOPROTEIN MLAA"/>
    <property type="match status" value="1"/>
</dbReference>
<dbReference type="HOGENOM" id="CLU_059326_2_2_0"/>
<sequence>MKIKYMIVLILIVFGVSCSSVEKKSISKENERILKMKEDSGNYFRAYDPWEPFNRRVYYFNAKFDEYIFLPVVDTYRYVTPNFVEEGVHNFFSNLSEIKTFFNSSLQLKGKKSLVTFNRFTINSTFGILGFFDLASRVGLRQYKEDFGQTLAYYGVKSGPYLVLPLLGPSTLRDATGLGVDTLVQNYADPLNLGDASRNDTEFLVTNSVDNRSNVNFRYYSTGTPFEYEYLRFLYIKIREIQGQN</sequence>
<organism evidence="3 4">
    <name type="scientific">Ilyobacter polytropus (strain ATCC 51220 / DSM 2926 / LMG 16218 / CuHBu1)</name>
    <dbReference type="NCBI Taxonomy" id="572544"/>
    <lineage>
        <taxon>Bacteria</taxon>
        <taxon>Fusobacteriati</taxon>
        <taxon>Fusobacteriota</taxon>
        <taxon>Fusobacteriia</taxon>
        <taxon>Fusobacteriales</taxon>
        <taxon>Fusobacteriaceae</taxon>
        <taxon>Ilyobacter</taxon>
    </lineage>
</organism>
<dbReference type="Proteomes" id="UP000006875">
    <property type="component" value="Chromosome"/>
</dbReference>
<accession>E3H8M7</accession>
<evidence type="ECO:0000313" key="3">
    <source>
        <dbReference type="EMBL" id="ADO83009.1"/>
    </source>
</evidence>
<gene>
    <name evidence="3" type="ordered locus">Ilyop_1228</name>
</gene>
<dbReference type="GO" id="GO:0120010">
    <property type="term" value="P:intermembrane phospholipid transfer"/>
    <property type="evidence" value="ECO:0007669"/>
    <property type="project" value="TreeGrafter"/>
</dbReference>
<protein>
    <submittedName>
        <fullName evidence="3">VacJ family lipoprotein</fullName>
    </submittedName>
</protein>
<keyword evidence="3" id="KW-0449">Lipoprotein</keyword>
<dbReference type="AlphaFoldDB" id="E3H8M7"/>
<dbReference type="PRINTS" id="PR01805">
    <property type="entry name" value="VACJLIPOPROT"/>
</dbReference>
<dbReference type="EMBL" id="CP002281">
    <property type="protein sequence ID" value="ADO83009.1"/>
    <property type="molecule type" value="Genomic_DNA"/>
</dbReference>
<dbReference type="GO" id="GO:0016020">
    <property type="term" value="C:membrane"/>
    <property type="evidence" value="ECO:0007669"/>
    <property type="project" value="InterPro"/>
</dbReference>
<dbReference type="eggNOG" id="COG2853">
    <property type="taxonomic scope" value="Bacteria"/>
</dbReference>
<evidence type="ECO:0000256" key="2">
    <source>
        <dbReference type="ARBA" id="ARBA00022729"/>
    </source>
</evidence>
<reference evidence="3 4" key="1">
    <citation type="journal article" date="2010" name="Stand. Genomic Sci.">
        <title>Complete genome sequence of Ilyobacter polytropus type strain (CuHbu1).</title>
        <authorList>
            <person name="Sikorski J."/>
            <person name="Chertkov O."/>
            <person name="Lapidus A."/>
            <person name="Nolan M."/>
            <person name="Lucas S."/>
            <person name="Del Rio T.G."/>
            <person name="Tice H."/>
            <person name="Cheng J.F."/>
            <person name="Tapia R."/>
            <person name="Han C."/>
            <person name="Goodwin L."/>
            <person name="Pitluck S."/>
            <person name="Liolios K."/>
            <person name="Ivanova N."/>
            <person name="Mavromatis K."/>
            <person name="Mikhailova N."/>
            <person name="Pati A."/>
            <person name="Chen A."/>
            <person name="Palaniappan K."/>
            <person name="Land M."/>
            <person name="Hauser L."/>
            <person name="Chang Y.J."/>
            <person name="Jeffries C.D."/>
            <person name="Brambilla E."/>
            <person name="Yasawong M."/>
            <person name="Rohde M."/>
            <person name="Pukall R."/>
            <person name="Spring S."/>
            <person name="Goker M."/>
            <person name="Woyke T."/>
            <person name="Bristow J."/>
            <person name="Eisen J.A."/>
            <person name="Markowitz V."/>
            <person name="Hugenholtz P."/>
            <person name="Kyrpides N.C."/>
            <person name="Klenk H.P."/>
        </authorList>
    </citation>
    <scope>NUCLEOTIDE SEQUENCE [LARGE SCALE GENOMIC DNA]</scope>
    <source>
        <strain evidence="4">ATCC 51220 / DSM 2926 / LMG 16218 / CuHBu1</strain>
    </source>
</reference>
<name>E3H8M7_ILYPC</name>
<dbReference type="Pfam" id="PF04333">
    <property type="entry name" value="MlaA"/>
    <property type="match status" value="1"/>
</dbReference>
<keyword evidence="2" id="KW-0732">Signal</keyword>
<evidence type="ECO:0000256" key="1">
    <source>
        <dbReference type="ARBA" id="ARBA00010634"/>
    </source>
</evidence>
<evidence type="ECO:0000313" key="4">
    <source>
        <dbReference type="Proteomes" id="UP000006875"/>
    </source>
</evidence>